<keyword evidence="4 5" id="KW-0663">Pyridoxal phosphate</keyword>
<gene>
    <name evidence="7" type="ORF">P154DRAFT_604369</name>
</gene>
<organism evidence="7 8">
    <name type="scientific">Amniculicola lignicola CBS 123094</name>
    <dbReference type="NCBI Taxonomy" id="1392246"/>
    <lineage>
        <taxon>Eukaryota</taxon>
        <taxon>Fungi</taxon>
        <taxon>Dikarya</taxon>
        <taxon>Ascomycota</taxon>
        <taxon>Pezizomycotina</taxon>
        <taxon>Dothideomycetes</taxon>
        <taxon>Pleosporomycetidae</taxon>
        <taxon>Pleosporales</taxon>
        <taxon>Amniculicolaceae</taxon>
        <taxon>Amniculicola</taxon>
    </lineage>
</organism>
<name>A0A6A5WD89_9PLEO</name>
<dbReference type="GO" id="GO:0008483">
    <property type="term" value="F:transaminase activity"/>
    <property type="evidence" value="ECO:0007669"/>
    <property type="project" value="UniProtKB-KW"/>
</dbReference>
<reference evidence="7" key="1">
    <citation type="journal article" date="2020" name="Stud. Mycol.">
        <title>101 Dothideomycetes genomes: a test case for predicting lifestyles and emergence of pathogens.</title>
        <authorList>
            <person name="Haridas S."/>
            <person name="Albert R."/>
            <person name="Binder M."/>
            <person name="Bloem J."/>
            <person name="Labutti K."/>
            <person name="Salamov A."/>
            <person name="Andreopoulos B."/>
            <person name="Baker S."/>
            <person name="Barry K."/>
            <person name="Bills G."/>
            <person name="Bluhm B."/>
            <person name="Cannon C."/>
            <person name="Castanera R."/>
            <person name="Culley D."/>
            <person name="Daum C."/>
            <person name="Ezra D."/>
            <person name="Gonzalez J."/>
            <person name="Henrissat B."/>
            <person name="Kuo A."/>
            <person name="Liang C."/>
            <person name="Lipzen A."/>
            <person name="Lutzoni F."/>
            <person name="Magnuson J."/>
            <person name="Mondo S."/>
            <person name="Nolan M."/>
            <person name="Ohm R."/>
            <person name="Pangilinan J."/>
            <person name="Park H.-J."/>
            <person name="Ramirez L."/>
            <person name="Alfaro M."/>
            <person name="Sun H."/>
            <person name="Tritt A."/>
            <person name="Yoshinaga Y."/>
            <person name="Zwiers L.-H."/>
            <person name="Turgeon B."/>
            <person name="Goodwin S."/>
            <person name="Spatafora J."/>
            <person name="Crous P."/>
            <person name="Grigoriev I."/>
        </authorList>
    </citation>
    <scope>NUCLEOTIDE SEQUENCE</scope>
    <source>
        <strain evidence="7">CBS 123094</strain>
    </source>
</reference>
<dbReference type="InterPro" id="IPR015422">
    <property type="entry name" value="PyrdxlP-dep_Trfase_small"/>
</dbReference>
<comment type="cofactor">
    <cofactor evidence="1 5">
        <name>pyridoxal 5'-phosphate</name>
        <dbReference type="ChEBI" id="CHEBI:597326"/>
    </cofactor>
</comment>
<dbReference type="InterPro" id="IPR050087">
    <property type="entry name" value="AON_synthase_class-II"/>
</dbReference>
<dbReference type="PANTHER" id="PTHR13693">
    <property type="entry name" value="CLASS II AMINOTRANSFERASE/8-AMINO-7-OXONONANOATE SYNTHASE"/>
    <property type="match status" value="1"/>
</dbReference>
<dbReference type="Gene3D" id="3.90.1150.10">
    <property type="entry name" value="Aspartate Aminotransferase, domain 1"/>
    <property type="match status" value="1"/>
</dbReference>
<keyword evidence="8" id="KW-1185">Reference proteome</keyword>
<evidence type="ECO:0000259" key="6">
    <source>
        <dbReference type="Pfam" id="PF00155"/>
    </source>
</evidence>
<dbReference type="GO" id="GO:0030170">
    <property type="term" value="F:pyridoxal phosphate binding"/>
    <property type="evidence" value="ECO:0007669"/>
    <property type="project" value="InterPro"/>
</dbReference>
<protein>
    <submittedName>
        <fullName evidence="7">Putative aminotransferase</fullName>
    </submittedName>
</protein>
<dbReference type="InterPro" id="IPR015421">
    <property type="entry name" value="PyrdxlP-dep_Trfase_major"/>
</dbReference>
<accession>A0A6A5WD89</accession>
<sequence>MSFSISDDASSMLSAWISSQKRLQGPSMKKAPIFYRNLEEALDVRRLEQSFYTIAKNGWKEAGATDFCSNDILGLGSSAGTIPDHAPGAGGSRLLDGNYSYLEMVENEVAQFHGAEAGMIVGSGYEANGAIFLSIPRPGDAIVYDEFVHASTHDGIQHSSAMVSKSFRHNDVLDFQSVLEALVVEQPLIAQGKRSVLVAVESIYSMDGDLCPLREFVEVAKDIFPRGNCQFVVDEAHSNGVIGPHGKGFVSELGLENEVAIRLHTFGKALGSSGAIILGNKTLKAALVNFGRSIIYTTAPSFITVAGIRSGYNLLKSGKTQAAQDQIQHLVQHFFTLLTAHPVFEIATRRGVFSIPLAIDWESRYIHTHIVPIWIKDRKSYWLFFHLLLARLSVFPVEYPTVPQGAGRVRIVFHGSNTEAQVERLVDAIFEWTEEMLSIKEKGDQGLPSAAQNVYARMAEE</sequence>
<evidence type="ECO:0000256" key="5">
    <source>
        <dbReference type="RuleBase" id="RU003693"/>
    </source>
</evidence>
<keyword evidence="7" id="KW-0032">Aminotransferase</keyword>
<evidence type="ECO:0000256" key="4">
    <source>
        <dbReference type="ARBA" id="ARBA00022898"/>
    </source>
</evidence>
<evidence type="ECO:0000256" key="3">
    <source>
        <dbReference type="ARBA" id="ARBA00022679"/>
    </source>
</evidence>
<evidence type="ECO:0000313" key="8">
    <source>
        <dbReference type="Proteomes" id="UP000799779"/>
    </source>
</evidence>
<dbReference type="AlphaFoldDB" id="A0A6A5WD89"/>
<evidence type="ECO:0000313" key="7">
    <source>
        <dbReference type="EMBL" id="KAF1998111.1"/>
    </source>
</evidence>
<evidence type="ECO:0000256" key="2">
    <source>
        <dbReference type="ARBA" id="ARBA00010008"/>
    </source>
</evidence>
<dbReference type="Proteomes" id="UP000799779">
    <property type="component" value="Unassembled WGS sequence"/>
</dbReference>
<dbReference type="PROSITE" id="PS00599">
    <property type="entry name" value="AA_TRANSFER_CLASS_2"/>
    <property type="match status" value="1"/>
</dbReference>
<evidence type="ECO:0000256" key="1">
    <source>
        <dbReference type="ARBA" id="ARBA00001933"/>
    </source>
</evidence>
<feature type="domain" description="Aminotransferase class I/classII large" evidence="6">
    <location>
        <begin position="65"/>
        <end position="429"/>
    </location>
</feature>
<dbReference type="SUPFAM" id="SSF53383">
    <property type="entry name" value="PLP-dependent transferases"/>
    <property type="match status" value="1"/>
</dbReference>
<dbReference type="EMBL" id="ML977606">
    <property type="protein sequence ID" value="KAF1998111.1"/>
    <property type="molecule type" value="Genomic_DNA"/>
</dbReference>
<proteinExistence type="inferred from homology"/>
<dbReference type="Pfam" id="PF00155">
    <property type="entry name" value="Aminotran_1_2"/>
    <property type="match status" value="1"/>
</dbReference>
<dbReference type="InterPro" id="IPR004839">
    <property type="entry name" value="Aminotransferase_I/II_large"/>
</dbReference>
<comment type="similarity">
    <text evidence="2">Belongs to the class-II pyridoxal-phosphate-dependent aminotransferase family. BioF subfamily.</text>
</comment>
<dbReference type="PANTHER" id="PTHR13693:SF77">
    <property type="entry name" value="8-AMINO-7-OXONONANOATE SYNTHASE"/>
    <property type="match status" value="1"/>
</dbReference>
<keyword evidence="3 7" id="KW-0808">Transferase</keyword>
<dbReference type="InterPro" id="IPR001917">
    <property type="entry name" value="Aminotrans_II_pyridoxalP_BS"/>
</dbReference>
<dbReference type="Gene3D" id="3.40.640.10">
    <property type="entry name" value="Type I PLP-dependent aspartate aminotransferase-like (Major domain)"/>
    <property type="match status" value="1"/>
</dbReference>
<dbReference type="GO" id="GO:0009102">
    <property type="term" value="P:biotin biosynthetic process"/>
    <property type="evidence" value="ECO:0007669"/>
    <property type="project" value="TreeGrafter"/>
</dbReference>
<dbReference type="OrthoDB" id="2382073at2759"/>
<dbReference type="InterPro" id="IPR015424">
    <property type="entry name" value="PyrdxlP-dep_Trfase"/>
</dbReference>